<feature type="domain" description="GATA-type" evidence="10">
    <location>
        <begin position="181"/>
        <end position="228"/>
    </location>
</feature>
<dbReference type="CDD" id="cd00202">
    <property type="entry name" value="ZnF_GATA"/>
    <property type="match status" value="2"/>
</dbReference>
<proteinExistence type="predicted"/>
<evidence type="ECO:0000256" key="6">
    <source>
        <dbReference type="ARBA" id="ARBA00023163"/>
    </source>
</evidence>
<evidence type="ECO:0000313" key="12">
    <source>
        <dbReference type="Proteomes" id="UP001217417"/>
    </source>
</evidence>
<dbReference type="PROSITE" id="PS00344">
    <property type="entry name" value="GATA_ZN_FINGER_1"/>
    <property type="match status" value="2"/>
</dbReference>
<evidence type="ECO:0000256" key="9">
    <source>
        <dbReference type="SAM" id="MobiDB-lite"/>
    </source>
</evidence>
<dbReference type="GO" id="GO:0008270">
    <property type="term" value="F:zinc ion binding"/>
    <property type="evidence" value="ECO:0007669"/>
    <property type="project" value="UniProtKB-KW"/>
</dbReference>
<keyword evidence="4" id="KW-0862">Zinc</keyword>
<feature type="region of interest" description="Disordered" evidence="9">
    <location>
        <begin position="1"/>
        <end position="185"/>
    </location>
</feature>
<dbReference type="Gene3D" id="3.30.50.10">
    <property type="entry name" value="Erythroid Transcription Factor GATA-1, subunit A"/>
    <property type="match status" value="2"/>
</dbReference>
<dbReference type="SUPFAM" id="SSF57716">
    <property type="entry name" value="Glucocorticoid receptor-like (DNA-binding domain)"/>
    <property type="match status" value="2"/>
</dbReference>
<feature type="compositionally biased region" description="Low complexity" evidence="9">
    <location>
        <begin position="299"/>
        <end position="313"/>
    </location>
</feature>
<dbReference type="FunFam" id="3.30.50.10:FF:000039">
    <property type="entry name" value="Siderophore transcription factor SreA"/>
    <property type="match status" value="1"/>
</dbReference>
<gene>
    <name evidence="11" type="ORF">POJ06DRAFT_150167</name>
</gene>
<dbReference type="InterPro" id="IPR039355">
    <property type="entry name" value="Transcription_factor_GATA"/>
</dbReference>
<keyword evidence="12" id="KW-1185">Reference proteome</keyword>
<accession>A0AAD7VR76</accession>
<dbReference type="Proteomes" id="UP001217417">
    <property type="component" value="Unassembled WGS sequence"/>
</dbReference>
<comment type="subcellular location">
    <subcellularLocation>
        <location evidence="1">Nucleus</location>
    </subcellularLocation>
</comment>
<evidence type="ECO:0000313" key="11">
    <source>
        <dbReference type="EMBL" id="KAJ8098364.1"/>
    </source>
</evidence>
<feature type="compositionally biased region" description="Polar residues" evidence="9">
    <location>
        <begin position="40"/>
        <end position="66"/>
    </location>
</feature>
<evidence type="ECO:0000256" key="3">
    <source>
        <dbReference type="ARBA" id="ARBA00022771"/>
    </source>
</evidence>
<sequence>MGGTLAPLLRPVLHPHDLHSTTTPKLREGLVSWRPEEDSPASSYRVNPSNTSSSQDLSKPPLSNFTRLPPIRYWSESESDTDLSEAGLDRDVASSGNMQTASHHDDSYGSSRSSQPHQPPLQPSRSASRSPTSSHGSAKSPQPQSQSRGSPNNNGRSVPPAYSVQRQMAADSAHPQPGTTESVGQVCSNCGTTRTPLWRRAPNGSTICNACGLYLKARNISRPANLKRPPQTTAVTLAGGKIAAADVDAAVSLFITADQGVPGTCPGDGHCNGTGGSRACSGCPAYNNRVAKAAQMASSLQQQRTQLHQQQQQQRDDQSTTGDSSLPRSEGYGEPSYKQSSQKALQQGQAGSTIPPEYQANNLTNPAIIIACQNCGTTITPLWRRDEVGHTICNACGT</sequence>
<comment type="caution">
    <text evidence="11">The sequence shown here is derived from an EMBL/GenBank/DDBJ whole genome shotgun (WGS) entry which is preliminary data.</text>
</comment>
<dbReference type="InterPro" id="IPR013088">
    <property type="entry name" value="Znf_NHR/GATA"/>
</dbReference>
<feature type="domain" description="GATA-type" evidence="10">
    <location>
        <begin position="372"/>
        <end position="398"/>
    </location>
</feature>
<dbReference type="PANTHER" id="PTHR10071:SF335">
    <property type="entry name" value="IRON-SENSING TRANSCRIPTIONAL REPRESSOR-RELATED"/>
    <property type="match status" value="1"/>
</dbReference>
<dbReference type="RefSeq" id="XP_056041814.1">
    <property type="nucleotide sequence ID" value="XM_056184654.1"/>
</dbReference>
<dbReference type="GO" id="GO:0045944">
    <property type="term" value="P:positive regulation of transcription by RNA polymerase II"/>
    <property type="evidence" value="ECO:0007669"/>
    <property type="project" value="TreeGrafter"/>
</dbReference>
<evidence type="ECO:0000256" key="7">
    <source>
        <dbReference type="ARBA" id="ARBA00023242"/>
    </source>
</evidence>
<dbReference type="GeneID" id="80879820"/>
<keyword evidence="2" id="KW-0479">Metal-binding</keyword>
<dbReference type="GO" id="GO:0005634">
    <property type="term" value="C:nucleus"/>
    <property type="evidence" value="ECO:0007669"/>
    <property type="project" value="UniProtKB-SubCell"/>
</dbReference>
<feature type="compositionally biased region" description="Polar residues" evidence="9">
    <location>
        <begin position="337"/>
        <end position="352"/>
    </location>
</feature>
<keyword evidence="3 8" id="KW-0863">Zinc-finger</keyword>
<protein>
    <recommendedName>
        <fullName evidence="10">GATA-type domain-containing protein</fullName>
    </recommendedName>
</protein>
<feature type="region of interest" description="Disordered" evidence="9">
    <location>
        <begin position="294"/>
        <end position="358"/>
    </location>
</feature>
<dbReference type="InterPro" id="IPR000679">
    <property type="entry name" value="Znf_GATA"/>
</dbReference>
<dbReference type="GO" id="GO:0000122">
    <property type="term" value="P:negative regulation of transcription by RNA polymerase II"/>
    <property type="evidence" value="ECO:0007669"/>
    <property type="project" value="TreeGrafter"/>
</dbReference>
<evidence type="ECO:0000259" key="10">
    <source>
        <dbReference type="PROSITE" id="PS50114"/>
    </source>
</evidence>
<evidence type="ECO:0000256" key="8">
    <source>
        <dbReference type="PROSITE-ProRule" id="PRU00094"/>
    </source>
</evidence>
<dbReference type="PANTHER" id="PTHR10071">
    <property type="entry name" value="TRANSCRIPTION FACTOR GATA FAMILY MEMBER"/>
    <property type="match status" value="1"/>
</dbReference>
<evidence type="ECO:0000256" key="2">
    <source>
        <dbReference type="ARBA" id="ARBA00022723"/>
    </source>
</evidence>
<dbReference type="SMART" id="SM00401">
    <property type="entry name" value="ZnF_GATA"/>
    <property type="match status" value="2"/>
</dbReference>
<dbReference type="Pfam" id="PF00320">
    <property type="entry name" value="GATA"/>
    <property type="match status" value="2"/>
</dbReference>
<dbReference type="GO" id="GO:0000978">
    <property type="term" value="F:RNA polymerase II cis-regulatory region sequence-specific DNA binding"/>
    <property type="evidence" value="ECO:0007669"/>
    <property type="project" value="TreeGrafter"/>
</dbReference>
<keyword evidence="5" id="KW-0805">Transcription regulation</keyword>
<organism evidence="11 12">
    <name type="scientific">Lipomyces tetrasporus</name>
    <dbReference type="NCBI Taxonomy" id="54092"/>
    <lineage>
        <taxon>Eukaryota</taxon>
        <taxon>Fungi</taxon>
        <taxon>Dikarya</taxon>
        <taxon>Ascomycota</taxon>
        <taxon>Saccharomycotina</taxon>
        <taxon>Lipomycetes</taxon>
        <taxon>Lipomycetales</taxon>
        <taxon>Lipomycetaceae</taxon>
        <taxon>Lipomyces</taxon>
    </lineage>
</organism>
<evidence type="ECO:0000256" key="4">
    <source>
        <dbReference type="ARBA" id="ARBA00022833"/>
    </source>
</evidence>
<dbReference type="AlphaFoldDB" id="A0AAD7VR76"/>
<reference evidence="11" key="1">
    <citation type="submission" date="2023-03" db="EMBL/GenBank/DDBJ databases">
        <title>Near-Complete genome sequence of Lipomyces tetrasporous NRRL Y-64009, an oleaginous yeast capable of growing on lignocellulosic hydrolysates.</title>
        <authorList>
            <consortium name="Lawrence Berkeley National Laboratory"/>
            <person name="Jagtap S.S."/>
            <person name="Liu J.-J."/>
            <person name="Walukiewicz H.E."/>
            <person name="Pangilinan J."/>
            <person name="Lipzen A."/>
            <person name="Ahrendt S."/>
            <person name="Koriabine M."/>
            <person name="Cobaugh K."/>
            <person name="Salamov A."/>
            <person name="Yoshinaga Y."/>
            <person name="Ng V."/>
            <person name="Daum C."/>
            <person name="Grigoriev I.V."/>
            <person name="Slininger P.J."/>
            <person name="Dien B.S."/>
            <person name="Jin Y.-S."/>
            <person name="Rao C.V."/>
        </authorList>
    </citation>
    <scope>NUCLEOTIDE SEQUENCE</scope>
    <source>
        <strain evidence="11">NRRL Y-64009</strain>
    </source>
</reference>
<dbReference type="PROSITE" id="PS50114">
    <property type="entry name" value="GATA_ZN_FINGER_2"/>
    <property type="match status" value="2"/>
</dbReference>
<dbReference type="EMBL" id="JARPMG010000009">
    <property type="protein sequence ID" value="KAJ8098364.1"/>
    <property type="molecule type" value="Genomic_DNA"/>
</dbReference>
<name>A0AAD7VR76_9ASCO</name>
<feature type="compositionally biased region" description="Low complexity" evidence="9">
    <location>
        <begin position="123"/>
        <end position="157"/>
    </location>
</feature>
<evidence type="ECO:0000256" key="1">
    <source>
        <dbReference type="ARBA" id="ARBA00004123"/>
    </source>
</evidence>
<keyword evidence="7" id="KW-0539">Nucleus</keyword>
<dbReference type="GO" id="GO:0000981">
    <property type="term" value="F:DNA-binding transcription factor activity, RNA polymerase II-specific"/>
    <property type="evidence" value="ECO:0007669"/>
    <property type="project" value="TreeGrafter"/>
</dbReference>
<keyword evidence="6" id="KW-0804">Transcription</keyword>
<dbReference type="PRINTS" id="PR00619">
    <property type="entry name" value="GATAZNFINGER"/>
</dbReference>
<evidence type="ECO:0000256" key="5">
    <source>
        <dbReference type="ARBA" id="ARBA00023015"/>
    </source>
</evidence>